<feature type="domain" description="Zn(2)-C6 fungal-type" evidence="7">
    <location>
        <begin position="55"/>
        <end position="79"/>
    </location>
</feature>
<dbReference type="InterPro" id="IPR036864">
    <property type="entry name" value="Zn2-C6_fun-type_DNA-bd_sf"/>
</dbReference>
<gene>
    <name evidence="8" type="ORF">PG999_013206</name>
</gene>
<evidence type="ECO:0000313" key="9">
    <source>
        <dbReference type="Proteomes" id="UP001392437"/>
    </source>
</evidence>
<keyword evidence="4" id="KW-0238">DNA-binding</keyword>
<dbReference type="SUPFAM" id="SSF57701">
    <property type="entry name" value="Zn2/Cys6 DNA-binding domain"/>
    <property type="match status" value="1"/>
</dbReference>
<dbReference type="AlphaFoldDB" id="A0AAW0QB52"/>
<organism evidence="8 9">
    <name type="scientific">Apiospora kogelbergensis</name>
    <dbReference type="NCBI Taxonomy" id="1337665"/>
    <lineage>
        <taxon>Eukaryota</taxon>
        <taxon>Fungi</taxon>
        <taxon>Dikarya</taxon>
        <taxon>Ascomycota</taxon>
        <taxon>Pezizomycotina</taxon>
        <taxon>Sordariomycetes</taxon>
        <taxon>Xylariomycetidae</taxon>
        <taxon>Amphisphaeriales</taxon>
        <taxon>Apiosporaceae</taxon>
        <taxon>Apiospora</taxon>
    </lineage>
</organism>
<protein>
    <recommendedName>
        <fullName evidence="7">Zn(2)-C6 fungal-type domain-containing protein</fullName>
    </recommendedName>
</protein>
<keyword evidence="5" id="KW-0804">Transcription</keyword>
<dbReference type="GO" id="GO:0003677">
    <property type="term" value="F:DNA binding"/>
    <property type="evidence" value="ECO:0007669"/>
    <property type="project" value="UniProtKB-KW"/>
</dbReference>
<dbReference type="PANTHER" id="PTHR36206:SF16">
    <property type="entry name" value="TRANSCRIPTION FACTOR DOMAIN-CONTAINING PROTEIN-RELATED"/>
    <property type="match status" value="1"/>
</dbReference>
<dbReference type="CDD" id="cd00067">
    <property type="entry name" value="GAL4"/>
    <property type="match status" value="1"/>
</dbReference>
<dbReference type="GO" id="GO:0000981">
    <property type="term" value="F:DNA-binding transcription factor activity, RNA polymerase II-specific"/>
    <property type="evidence" value="ECO:0007669"/>
    <property type="project" value="InterPro"/>
</dbReference>
<keyword evidence="9" id="KW-1185">Reference proteome</keyword>
<dbReference type="EMBL" id="JAQQWP010000010">
    <property type="protein sequence ID" value="KAK8097262.1"/>
    <property type="molecule type" value="Genomic_DNA"/>
</dbReference>
<evidence type="ECO:0000256" key="5">
    <source>
        <dbReference type="ARBA" id="ARBA00023163"/>
    </source>
</evidence>
<evidence type="ECO:0000256" key="1">
    <source>
        <dbReference type="ARBA" id="ARBA00022723"/>
    </source>
</evidence>
<evidence type="ECO:0000259" key="7">
    <source>
        <dbReference type="PROSITE" id="PS50048"/>
    </source>
</evidence>
<dbReference type="PANTHER" id="PTHR36206">
    <property type="entry name" value="ASPERCRYPTIN BIOSYNTHESIS CLUSTER-SPECIFIC TRANSCRIPTION REGULATOR ATNN-RELATED"/>
    <property type="match status" value="1"/>
</dbReference>
<dbReference type="PROSITE" id="PS50048">
    <property type="entry name" value="ZN2_CY6_FUNGAL_2"/>
    <property type="match status" value="1"/>
</dbReference>
<keyword evidence="1" id="KW-0479">Metal-binding</keyword>
<sequence length="544" mass="60915">MPHPVSPNQQPPCHAAQRVRESPDGLHHMQVRRSSNACLVDRILVERANHVVLCCRARKVKCDEAIPHCARCRNNGRACAGYAAAPPGSYSWLRLLRVRPSTIPGGGDGRHYGLEMRSLDYFRCVVAPALSGPMHTYFWTNPVQQLSVQDLSIRQAVLAISLLYEKFDDQAHDHDNTSCHDAVRRREWAALAYYNSALKQIATSDDLDINLVLFLVILFTCIECLRDNYVAAIAHCRHGVRLLRSCRNAPPEISPIVHHLSIFPFCFGATLLDFPLLPSRQISSDEPFRDVYEAGQYMDSLMARTVRLVRVTNPYQYVVPGVSDAPAVHCMPSLHELNRDLDVWFAALLELQSRDRVVARRGSPHSAIHRTVEMRWLVCKIWVETGLCQEENPDAHLAHFGRIVQLGREELADREFAGTTGRKSIFTFDMGASPLLHFAALKCRALPLRLQALVLMEKLMCPRETVWNADVLRATSRRAVELEHDIQLPPVLPGPSVQHGKGPKGVDCHGCSSSVCKNRWSLDNQATPTSASQEIVGAEQCDMG</sequence>
<dbReference type="InterPro" id="IPR001138">
    <property type="entry name" value="Zn2Cys6_DnaBD"/>
</dbReference>
<keyword evidence="2" id="KW-0862">Zinc</keyword>
<dbReference type="SMART" id="SM00066">
    <property type="entry name" value="GAL4"/>
    <property type="match status" value="1"/>
</dbReference>
<dbReference type="Gene3D" id="4.10.240.10">
    <property type="entry name" value="Zn(2)-C6 fungal-type DNA-binding domain"/>
    <property type="match status" value="1"/>
</dbReference>
<evidence type="ECO:0000256" key="3">
    <source>
        <dbReference type="ARBA" id="ARBA00023015"/>
    </source>
</evidence>
<evidence type="ECO:0000256" key="2">
    <source>
        <dbReference type="ARBA" id="ARBA00022833"/>
    </source>
</evidence>
<evidence type="ECO:0000256" key="6">
    <source>
        <dbReference type="ARBA" id="ARBA00023242"/>
    </source>
</evidence>
<keyword evidence="3" id="KW-0805">Transcription regulation</keyword>
<reference evidence="8 9" key="1">
    <citation type="submission" date="2023-01" db="EMBL/GenBank/DDBJ databases">
        <title>Analysis of 21 Apiospora genomes using comparative genomics revels a genus with tremendous synthesis potential of carbohydrate active enzymes and secondary metabolites.</title>
        <authorList>
            <person name="Sorensen T."/>
        </authorList>
    </citation>
    <scope>NUCLEOTIDE SEQUENCE [LARGE SCALE GENOMIC DNA]</scope>
    <source>
        <strain evidence="8 9">CBS 117206</strain>
    </source>
</reference>
<evidence type="ECO:0000256" key="4">
    <source>
        <dbReference type="ARBA" id="ARBA00023125"/>
    </source>
</evidence>
<evidence type="ECO:0000313" key="8">
    <source>
        <dbReference type="EMBL" id="KAK8097262.1"/>
    </source>
</evidence>
<dbReference type="InterPro" id="IPR052360">
    <property type="entry name" value="Transcr_Regulatory_Proteins"/>
</dbReference>
<dbReference type="GO" id="GO:0008270">
    <property type="term" value="F:zinc ion binding"/>
    <property type="evidence" value="ECO:0007669"/>
    <property type="project" value="InterPro"/>
</dbReference>
<dbReference type="Pfam" id="PF00172">
    <property type="entry name" value="Zn_clus"/>
    <property type="match status" value="1"/>
</dbReference>
<proteinExistence type="predicted"/>
<keyword evidence="6" id="KW-0539">Nucleus</keyword>
<comment type="caution">
    <text evidence="8">The sequence shown here is derived from an EMBL/GenBank/DDBJ whole genome shotgun (WGS) entry which is preliminary data.</text>
</comment>
<accession>A0AAW0QB52</accession>
<name>A0AAW0QB52_9PEZI</name>
<dbReference type="Proteomes" id="UP001392437">
    <property type="component" value="Unassembled WGS sequence"/>
</dbReference>